<dbReference type="PANTHER" id="PTHR24543">
    <property type="entry name" value="MULTICOPPER OXIDASE-RELATED"/>
    <property type="match status" value="1"/>
</dbReference>
<accession>A0AAU9VU92</accession>
<comment type="caution">
    <text evidence="2">The sequence shown here is derived from an EMBL/GenBank/DDBJ whole genome shotgun (WGS) entry which is preliminary data.</text>
</comment>
<dbReference type="PROSITE" id="PS50022">
    <property type="entry name" value="FA58C_3"/>
    <property type="match status" value="1"/>
</dbReference>
<dbReference type="AlphaFoldDB" id="A0AAU9VU92"/>
<evidence type="ECO:0000313" key="3">
    <source>
        <dbReference type="Proteomes" id="UP001159428"/>
    </source>
</evidence>
<dbReference type="EMBL" id="CALNXJ010000002">
    <property type="protein sequence ID" value="CAH3034579.1"/>
    <property type="molecule type" value="Genomic_DNA"/>
</dbReference>
<organism evidence="2 3">
    <name type="scientific">Pocillopora meandrina</name>
    <dbReference type="NCBI Taxonomy" id="46732"/>
    <lineage>
        <taxon>Eukaryota</taxon>
        <taxon>Metazoa</taxon>
        <taxon>Cnidaria</taxon>
        <taxon>Anthozoa</taxon>
        <taxon>Hexacorallia</taxon>
        <taxon>Scleractinia</taxon>
        <taxon>Astrocoeniina</taxon>
        <taxon>Pocilloporidae</taxon>
        <taxon>Pocillopora</taxon>
    </lineage>
</organism>
<protein>
    <recommendedName>
        <fullName evidence="1">F5/8 type C domain-containing protein</fullName>
    </recommendedName>
</protein>
<name>A0AAU9VU92_9CNID</name>
<dbReference type="Gene3D" id="2.60.120.260">
    <property type="entry name" value="Galactose-binding domain-like"/>
    <property type="match status" value="1"/>
</dbReference>
<gene>
    <name evidence="2" type="ORF">PMEA_00010829</name>
</gene>
<proteinExistence type="predicted"/>
<evidence type="ECO:0000259" key="1">
    <source>
        <dbReference type="PROSITE" id="PS50022"/>
    </source>
</evidence>
<dbReference type="Proteomes" id="UP001159428">
    <property type="component" value="Unassembled WGS sequence"/>
</dbReference>
<dbReference type="InterPro" id="IPR000421">
    <property type="entry name" value="FA58C"/>
</dbReference>
<keyword evidence="3" id="KW-1185">Reference proteome</keyword>
<dbReference type="InterPro" id="IPR008979">
    <property type="entry name" value="Galactose-bd-like_sf"/>
</dbReference>
<sequence>MVFLPVVFINISDCQQALGMENGAITDEQITAYSIWDYNYAASQARLDLKVNLQWKSGAWVAKKNDVQQWLQVDLGSQYAKVTRVGTQGRDGFNQWVIKYKLQYGNDEAELQFYKGRGTNLDKVK</sequence>
<reference evidence="2 3" key="1">
    <citation type="submission" date="2022-05" db="EMBL/GenBank/DDBJ databases">
        <authorList>
            <consortium name="Genoscope - CEA"/>
            <person name="William W."/>
        </authorList>
    </citation>
    <scope>NUCLEOTIDE SEQUENCE [LARGE SCALE GENOMIC DNA]</scope>
</reference>
<dbReference type="SUPFAM" id="SSF49785">
    <property type="entry name" value="Galactose-binding domain-like"/>
    <property type="match status" value="1"/>
</dbReference>
<evidence type="ECO:0000313" key="2">
    <source>
        <dbReference type="EMBL" id="CAH3034579.1"/>
    </source>
</evidence>
<feature type="domain" description="F5/8 type C" evidence="1">
    <location>
        <begin position="14"/>
        <end position="125"/>
    </location>
</feature>
<dbReference type="Pfam" id="PF00754">
    <property type="entry name" value="F5_F8_type_C"/>
    <property type="match status" value="1"/>
</dbReference>